<dbReference type="EMBL" id="WXYQ01000005">
    <property type="protein sequence ID" value="NBG95269.1"/>
    <property type="molecule type" value="Genomic_DNA"/>
</dbReference>
<feature type="transmembrane region" description="Helical" evidence="1">
    <location>
        <begin position="7"/>
        <end position="32"/>
    </location>
</feature>
<comment type="caution">
    <text evidence="2">The sequence shown here is derived from an EMBL/GenBank/DDBJ whole genome shotgun (WGS) entry which is preliminary data.</text>
</comment>
<sequence>MRAGPIIAWMAAGLFGLGCLLALIWGVAVWFGTWLPPVAVPFALAGFLAFMGLVAGLIGQAYAARPAPAAAAGGIPLSMVAATLSGAPSPAEIEALSRVCTTRPVTGMATAFALGIIQGLDLDKPRRK</sequence>
<dbReference type="AlphaFoldDB" id="A0A845QA89"/>
<gene>
    <name evidence="2" type="ORF">GTQ45_05950</name>
</gene>
<proteinExistence type="predicted"/>
<name>A0A845QA89_9HYPH</name>
<accession>A0A845QA89</accession>
<keyword evidence="3" id="KW-1185">Reference proteome</keyword>
<keyword evidence="1" id="KW-0472">Membrane</keyword>
<evidence type="ECO:0000256" key="1">
    <source>
        <dbReference type="SAM" id="Phobius"/>
    </source>
</evidence>
<evidence type="ECO:0000313" key="3">
    <source>
        <dbReference type="Proteomes" id="UP000470384"/>
    </source>
</evidence>
<dbReference type="PROSITE" id="PS51257">
    <property type="entry name" value="PROKAR_LIPOPROTEIN"/>
    <property type="match status" value="1"/>
</dbReference>
<dbReference type="OrthoDB" id="10011165at2"/>
<dbReference type="RefSeq" id="WP_027840048.1">
    <property type="nucleotide sequence ID" value="NZ_BMHN01000001.1"/>
</dbReference>
<organism evidence="2 3">
    <name type="scientific">Pyruvatibacter mobilis</name>
    <dbReference type="NCBI Taxonomy" id="1712261"/>
    <lineage>
        <taxon>Bacteria</taxon>
        <taxon>Pseudomonadati</taxon>
        <taxon>Pseudomonadota</taxon>
        <taxon>Alphaproteobacteria</taxon>
        <taxon>Hyphomicrobiales</taxon>
        <taxon>Parvibaculaceae</taxon>
        <taxon>Pyruvatibacter</taxon>
    </lineage>
</organism>
<keyword evidence="1" id="KW-0812">Transmembrane</keyword>
<protein>
    <submittedName>
        <fullName evidence="2">Uncharacterized protein</fullName>
    </submittedName>
</protein>
<dbReference type="Proteomes" id="UP000470384">
    <property type="component" value="Unassembled WGS sequence"/>
</dbReference>
<dbReference type="GeneID" id="300655265"/>
<reference evidence="2 3" key="1">
    <citation type="journal article" date="2016" name="Int. J. Syst. Evol. Microbiol.">
        <title>Pyruvatibacter mobilis gen. nov., sp. nov., a marine bacterium from the culture broth of Picochlorum sp. 122.</title>
        <authorList>
            <person name="Wang G."/>
            <person name="Tang M."/>
            <person name="Wu H."/>
            <person name="Dai S."/>
            <person name="Li T."/>
            <person name="Chen C."/>
            <person name="He H."/>
            <person name="Fan J."/>
            <person name="Xiang W."/>
            <person name="Li X."/>
        </authorList>
    </citation>
    <scope>NUCLEOTIDE SEQUENCE [LARGE SCALE GENOMIC DNA]</scope>
    <source>
        <strain evidence="2 3">GYP-11</strain>
    </source>
</reference>
<evidence type="ECO:0000313" key="2">
    <source>
        <dbReference type="EMBL" id="NBG95269.1"/>
    </source>
</evidence>
<feature type="transmembrane region" description="Helical" evidence="1">
    <location>
        <begin position="38"/>
        <end position="58"/>
    </location>
</feature>
<keyword evidence="1" id="KW-1133">Transmembrane helix</keyword>